<accession>A0ABX5CRD3</accession>
<sequence length="585" mass="67113">MKLVIRQYLASLKERGELDALLPDLLSQMGLEVFLKPGVGSRQYGVDVGAYGKIDGDSVNKVYLFSVKSGDLDRKDWDSGNPQDLRPSINEIIDVFIPSRIPSEYKNERVEICLCFGGDVKEEVRANVSLFLERQKTSNLSFSEWNGDRLAALVEKFMLREELLPEDCRALLRKSLAMIDEPETSFKHFTQLAIKLTTVEGLKPKKILMGIRQLYLCLWILYSWSREQNNIESAFLSAEFVLLNAWDAAKFAFDKKNKVAVSTLTTLDSIFRLNLQISGQYVEEKIIPHADNLYALSNAVRPSCAVDVNLKLFDVLGRLALSGCWTYWYLSQIKDESDPNIESLSHSVSNHQESIKKLIINNPILFSPYKDDQAIDLALAVWFLSLDPVHWNEINSWLINIADGIYQAFKKNDKYPSTLNSYSELIEHPIDNSSEYLKSVTKGSVLYPVISIYSSVLGLTEPHNIIKKLKQEFLEHCNFQVFFFDESSEEHFYRYDKMHGATLSHVCIEGDPGDLIDQIEKECEESNKVYEMSAFKYSFWPIILTGCRHYRLPIPTHFAMDIYKQRRVQQEHSSDDIEEVEGPLK</sequence>
<organism evidence="1 2">
    <name type="scientific">Alteromonas gracilis</name>
    <dbReference type="NCBI Taxonomy" id="1479524"/>
    <lineage>
        <taxon>Bacteria</taxon>
        <taxon>Pseudomonadati</taxon>
        <taxon>Pseudomonadota</taxon>
        <taxon>Gammaproteobacteria</taxon>
        <taxon>Alteromonadales</taxon>
        <taxon>Alteromonadaceae</taxon>
        <taxon>Alteromonas/Salinimonas group</taxon>
        <taxon>Alteromonas</taxon>
    </lineage>
</organism>
<proteinExistence type="predicted"/>
<dbReference type="Proteomes" id="UP000239539">
    <property type="component" value="Unassembled WGS sequence"/>
</dbReference>
<protein>
    <recommendedName>
        <fullName evidence="3">Chemotaxis protein</fullName>
    </recommendedName>
</protein>
<dbReference type="EMBL" id="PVNO01000010">
    <property type="protein sequence ID" value="PRO70144.1"/>
    <property type="molecule type" value="Genomic_DNA"/>
</dbReference>
<evidence type="ECO:0000313" key="1">
    <source>
        <dbReference type="EMBL" id="PRO70144.1"/>
    </source>
</evidence>
<evidence type="ECO:0000313" key="2">
    <source>
        <dbReference type="Proteomes" id="UP000239539"/>
    </source>
</evidence>
<name>A0ABX5CRD3_9ALTE</name>
<reference evidence="2" key="1">
    <citation type="journal article" date="2020" name="Int. J. Syst. Evol. Microbiol.">
        <title>Alteromonas alba sp. nov., a marine bacterium isolated from the seawater of the West Pacific Ocean.</title>
        <authorList>
            <person name="Sun C."/>
            <person name="Wu Y.-H."/>
            <person name="Xamxidin M."/>
            <person name="Cheng H."/>
            <person name="Xu X.-W."/>
        </authorList>
    </citation>
    <scope>NUCLEOTIDE SEQUENCE [LARGE SCALE GENOMIC DNA]</scope>
    <source>
        <strain evidence="2">9a2</strain>
    </source>
</reference>
<keyword evidence="2" id="KW-1185">Reference proteome</keyword>
<evidence type="ECO:0008006" key="3">
    <source>
        <dbReference type="Google" id="ProtNLM"/>
    </source>
</evidence>
<comment type="caution">
    <text evidence="1">The sequence shown here is derived from an EMBL/GenBank/DDBJ whole genome shotgun (WGS) entry which is preliminary data.</text>
</comment>
<dbReference type="RefSeq" id="WP_105930146.1">
    <property type="nucleotide sequence ID" value="NZ_PVNO01000010.1"/>
</dbReference>
<gene>
    <name evidence="1" type="ORF">C6Y39_04500</name>
</gene>